<sequence>MISKTPKPPYYAVIFTSIREDQDKGYSEMAEKMEALVKSQTGYLGHESARNGVGITVSYWKSLEDIKAWKRNQDHLAAQTQGRENWYQSYKVRICKVETDYDFER</sequence>
<dbReference type="EMBL" id="JBHSJJ010000006">
    <property type="protein sequence ID" value="MFC4872447.1"/>
    <property type="molecule type" value="Genomic_DNA"/>
</dbReference>
<dbReference type="Gene3D" id="3.30.70.100">
    <property type="match status" value="1"/>
</dbReference>
<accession>A0ABV9T1U4</accession>
<dbReference type="RefSeq" id="WP_377064845.1">
    <property type="nucleotide sequence ID" value="NZ_JBHSJJ010000006.1"/>
</dbReference>
<organism evidence="2 3">
    <name type="scientific">Negadavirga shengliensis</name>
    <dbReference type="NCBI Taxonomy" id="1389218"/>
    <lineage>
        <taxon>Bacteria</taxon>
        <taxon>Pseudomonadati</taxon>
        <taxon>Bacteroidota</taxon>
        <taxon>Cytophagia</taxon>
        <taxon>Cytophagales</taxon>
        <taxon>Cyclobacteriaceae</taxon>
        <taxon>Negadavirga</taxon>
    </lineage>
</organism>
<keyword evidence="2" id="KW-0560">Oxidoreductase</keyword>
<protein>
    <submittedName>
        <fullName evidence="2">Antibiotic biosynthesis monooxygenase family protein</fullName>
        <ecNumber evidence="2">1.14.-.-</ecNumber>
    </submittedName>
</protein>
<keyword evidence="2" id="KW-0503">Monooxygenase</keyword>
<feature type="domain" description="ABM" evidence="1">
    <location>
        <begin position="9"/>
        <end position="80"/>
    </location>
</feature>
<name>A0ABV9T1U4_9BACT</name>
<evidence type="ECO:0000313" key="2">
    <source>
        <dbReference type="EMBL" id="MFC4872447.1"/>
    </source>
</evidence>
<keyword evidence="3" id="KW-1185">Reference proteome</keyword>
<dbReference type="GO" id="GO:0004497">
    <property type="term" value="F:monooxygenase activity"/>
    <property type="evidence" value="ECO:0007669"/>
    <property type="project" value="UniProtKB-KW"/>
</dbReference>
<reference evidence="3" key="1">
    <citation type="journal article" date="2019" name="Int. J. Syst. Evol. Microbiol.">
        <title>The Global Catalogue of Microorganisms (GCM) 10K type strain sequencing project: providing services to taxonomists for standard genome sequencing and annotation.</title>
        <authorList>
            <consortium name="The Broad Institute Genomics Platform"/>
            <consortium name="The Broad Institute Genome Sequencing Center for Infectious Disease"/>
            <person name="Wu L."/>
            <person name="Ma J."/>
        </authorList>
    </citation>
    <scope>NUCLEOTIDE SEQUENCE [LARGE SCALE GENOMIC DNA]</scope>
    <source>
        <strain evidence="3">CGMCC 4.7466</strain>
    </source>
</reference>
<dbReference type="InterPro" id="IPR052936">
    <property type="entry name" value="Jasmonate_Hydroxylase-like"/>
</dbReference>
<comment type="caution">
    <text evidence="2">The sequence shown here is derived from an EMBL/GenBank/DDBJ whole genome shotgun (WGS) entry which is preliminary data.</text>
</comment>
<evidence type="ECO:0000259" key="1">
    <source>
        <dbReference type="Pfam" id="PF03992"/>
    </source>
</evidence>
<dbReference type="PANTHER" id="PTHR37811">
    <property type="entry name" value="BLL5343 PROTEIN"/>
    <property type="match status" value="1"/>
</dbReference>
<dbReference type="PANTHER" id="PTHR37811:SF2">
    <property type="entry name" value="ABM DOMAIN-CONTAINING PROTEIN"/>
    <property type="match status" value="1"/>
</dbReference>
<evidence type="ECO:0000313" key="3">
    <source>
        <dbReference type="Proteomes" id="UP001595818"/>
    </source>
</evidence>
<gene>
    <name evidence="2" type="ORF">ACFPFU_12180</name>
</gene>
<proteinExistence type="predicted"/>
<dbReference type="EC" id="1.14.-.-" evidence="2"/>
<dbReference type="InterPro" id="IPR007138">
    <property type="entry name" value="ABM_dom"/>
</dbReference>
<dbReference type="InterPro" id="IPR011008">
    <property type="entry name" value="Dimeric_a/b-barrel"/>
</dbReference>
<dbReference type="Proteomes" id="UP001595818">
    <property type="component" value="Unassembled WGS sequence"/>
</dbReference>
<dbReference type="Pfam" id="PF03992">
    <property type="entry name" value="ABM"/>
    <property type="match status" value="1"/>
</dbReference>
<dbReference type="SUPFAM" id="SSF54909">
    <property type="entry name" value="Dimeric alpha+beta barrel"/>
    <property type="match status" value="1"/>
</dbReference>